<accession>A0A7I8L719</accession>
<feature type="domain" description="Formiminotransferase C-terminal subdomain" evidence="3">
    <location>
        <begin position="202"/>
        <end position="292"/>
    </location>
</feature>
<proteinExistence type="predicted"/>
<dbReference type="AlphaFoldDB" id="A0A7I8L719"/>
<evidence type="ECO:0000256" key="2">
    <source>
        <dbReference type="ARBA" id="ARBA00022679"/>
    </source>
</evidence>
<dbReference type="Pfam" id="PF07837">
    <property type="entry name" value="FTCD_N"/>
    <property type="match status" value="1"/>
</dbReference>
<dbReference type="SMART" id="SM01222">
    <property type="entry name" value="FTCD_N"/>
    <property type="match status" value="1"/>
</dbReference>
<dbReference type="EMBL" id="LR746274">
    <property type="protein sequence ID" value="CAA7405572.1"/>
    <property type="molecule type" value="Genomic_DNA"/>
</dbReference>
<name>A0A7I8L719_SPIIN</name>
<dbReference type="Proteomes" id="UP000663760">
    <property type="component" value="Chromosome 11"/>
</dbReference>
<reference evidence="5" key="1">
    <citation type="submission" date="2020-02" db="EMBL/GenBank/DDBJ databases">
        <authorList>
            <person name="Scholz U."/>
            <person name="Mascher M."/>
            <person name="Fiebig A."/>
        </authorList>
    </citation>
    <scope>NUCLEOTIDE SEQUENCE</scope>
</reference>
<dbReference type="SMART" id="SM01221">
    <property type="entry name" value="FTCD"/>
    <property type="match status" value="1"/>
</dbReference>
<feature type="domain" description="Formiminotransferase N-terminal subdomain" evidence="4">
    <location>
        <begin position="4"/>
        <end position="197"/>
    </location>
</feature>
<dbReference type="OrthoDB" id="48036at2759"/>
<evidence type="ECO:0000259" key="4">
    <source>
        <dbReference type="SMART" id="SM01222"/>
    </source>
</evidence>
<protein>
    <recommendedName>
        <fullName evidence="1">glutamate formimidoyltransferase</fullName>
        <ecNumber evidence="1">2.1.2.5</ecNumber>
    </recommendedName>
</protein>
<dbReference type="GO" id="GO:0030409">
    <property type="term" value="F:glutamate formimidoyltransferase activity"/>
    <property type="evidence" value="ECO:0007669"/>
    <property type="project" value="UniProtKB-EC"/>
</dbReference>
<sequence>MNSLLSCCKLYISESRNHASLESIERAVKLFPEVIIVNKFRDDAYNRVGYTLVSHLPAEAASDANPLRNAVFEMVKEAFRTINLQVHSGTHPRLGVVDHICFHPLSPASLDRVASVTRSVAVDIGKNLEVPTFLYGAAHKEGRTLDSLRRDLGYFKPNSLGNQWVGALELQPLTPKPDVGPDKAPKSKGVLVIGATRWVDNYNVPIQSTDIGAIRRIARLVSGRGGGLESVQAMALVHSENSTEVACNLLDPERVNANQVQSMVEELAAREGLTTGKGYFTDFSRERIIESYLTQRGLV</sequence>
<dbReference type="Gene3D" id="3.30.990.10">
    <property type="entry name" value="Formiminotransferase, N-terminal subdomain"/>
    <property type="match status" value="1"/>
</dbReference>
<dbReference type="EC" id="2.1.2.5" evidence="1"/>
<evidence type="ECO:0000256" key="1">
    <source>
        <dbReference type="ARBA" id="ARBA00012252"/>
    </source>
</evidence>
<dbReference type="InterPro" id="IPR037070">
    <property type="entry name" value="Formiminotransferase_C_sf"/>
</dbReference>
<dbReference type="GO" id="GO:0005542">
    <property type="term" value="F:folic acid binding"/>
    <property type="evidence" value="ECO:0007669"/>
    <property type="project" value="InterPro"/>
</dbReference>
<gene>
    <name evidence="5" type="ORF">SI8410_11016250</name>
</gene>
<dbReference type="Gene3D" id="3.30.70.670">
    <property type="entry name" value="Formiminotransferase, C-terminal subdomain"/>
    <property type="match status" value="1"/>
</dbReference>
<evidence type="ECO:0000259" key="3">
    <source>
        <dbReference type="SMART" id="SM01221"/>
    </source>
</evidence>
<dbReference type="InterPro" id="IPR022384">
    <property type="entry name" value="FormiminoTrfase_cat_dom_sf"/>
</dbReference>
<dbReference type="InterPro" id="IPR037064">
    <property type="entry name" value="Formiminotransferase_N_sf"/>
</dbReference>
<dbReference type="PANTHER" id="PTHR12234:SF1">
    <property type="entry name" value="FORMIMINOTRANSFERASE N-TERMINAL SUBDOMAIN-CONTAINING PROTEIN"/>
    <property type="match status" value="1"/>
</dbReference>
<dbReference type="SUPFAM" id="SSF55116">
    <property type="entry name" value="Formiminotransferase domain of formiminotransferase-cyclodeaminase"/>
    <property type="match status" value="2"/>
</dbReference>
<keyword evidence="2" id="KW-0808">Transferase</keyword>
<evidence type="ECO:0000313" key="6">
    <source>
        <dbReference type="Proteomes" id="UP000663760"/>
    </source>
</evidence>
<dbReference type="InterPro" id="IPR051623">
    <property type="entry name" value="FTCD"/>
</dbReference>
<evidence type="ECO:0000313" key="5">
    <source>
        <dbReference type="EMBL" id="CAA7405572.1"/>
    </source>
</evidence>
<organism evidence="5 6">
    <name type="scientific">Spirodela intermedia</name>
    <name type="common">Intermediate duckweed</name>
    <dbReference type="NCBI Taxonomy" id="51605"/>
    <lineage>
        <taxon>Eukaryota</taxon>
        <taxon>Viridiplantae</taxon>
        <taxon>Streptophyta</taxon>
        <taxon>Embryophyta</taxon>
        <taxon>Tracheophyta</taxon>
        <taxon>Spermatophyta</taxon>
        <taxon>Magnoliopsida</taxon>
        <taxon>Liliopsida</taxon>
        <taxon>Araceae</taxon>
        <taxon>Lemnoideae</taxon>
        <taxon>Spirodela</taxon>
    </lineage>
</organism>
<dbReference type="PANTHER" id="PTHR12234">
    <property type="entry name" value="FORMIMINOTRANSFERASE-CYCLODEAMINASE"/>
    <property type="match status" value="1"/>
</dbReference>
<dbReference type="InterPro" id="IPR012886">
    <property type="entry name" value="Formiminotransferase_N"/>
</dbReference>
<dbReference type="InterPro" id="IPR013802">
    <property type="entry name" value="Formiminotransferase_C"/>
</dbReference>
<keyword evidence="6" id="KW-1185">Reference proteome</keyword>